<dbReference type="Pfam" id="PF00620">
    <property type="entry name" value="RhoGAP"/>
    <property type="match status" value="1"/>
</dbReference>
<dbReference type="Gene3D" id="3.40.109.10">
    <property type="entry name" value="NADH Oxidase"/>
    <property type="match status" value="1"/>
</dbReference>
<feature type="domain" description="Rho-GAP" evidence="5">
    <location>
        <begin position="13"/>
        <end position="200"/>
    </location>
</feature>
<feature type="compositionally biased region" description="Basic and acidic residues" evidence="4">
    <location>
        <begin position="207"/>
        <end position="223"/>
    </location>
</feature>
<dbReference type="GO" id="GO:0051015">
    <property type="term" value="F:actin filament binding"/>
    <property type="evidence" value="ECO:0007669"/>
    <property type="project" value="TreeGrafter"/>
</dbReference>
<evidence type="ECO:0000256" key="2">
    <source>
        <dbReference type="ARBA" id="ARBA00022490"/>
    </source>
</evidence>
<dbReference type="GO" id="GO:0016491">
    <property type="term" value="F:oxidoreductase activity"/>
    <property type="evidence" value="ECO:0007669"/>
    <property type="project" value="InterPro"/>
</dbReference>
<dbReference type="WBParaSite" id="scaffold23574_cov183.g20135">
    <property type="protein sequence ID" value="scaffold23574_cov183.g20135"/>
    <property type="gene ID" value="scaffold23574_cov183.g20135"/>
</dbReference>
<evidence type="ECO:0000259" key="5">
    <source>
        <dbReference type="PROSITE" id="PS50238"/>
    </source>
</evidence>
<evidence type="ECO:0000256" key="1">
    <source>
        <dbReference type="ARBA" id="ARBA00004496"/>
    </source>
</evidence>
<evidence type="ECO:0000256" key="3">
    <source>
        <dbReference type="SAM" id="Coils"/>
    </source>
</evidence>
<dbReference type="PANTHER" id="PTHR46184">
    <property type="entry name" value="UNCONVENTIONAL MYOSIN-IXB-LIKE PROTEIN"/>
    <property type="match status" value="1"/>
</dbReference>
<comment type="subcellular location">
    <subcellularLocation>
        <location evidence="1">Cytoplasm</location>
    </subcellularLocation>
</comment>
<proteinExistence type="predicted"/>
<dbReference type="Proteomes" id="UP000887561">
    <property type="component" value="Unplaced"/>
</dbReference>
<dbReference type="AlphaFoldDB" id="A0A915M2X7"/>
<dbReference type="GO" id="GO:0005737">
    <property type="term" value="C:cytoplasm"/>
    <property type="evidence" value="ECO:0007669"/>
    <property type="project" value="UniProtKB-SubCell"/>
</dbReference>
<protein>
    <submittedName>
        <fullName evidence="7">Rho-GAP domain-containing protein</fullName>
    </submittedName>
</protein>
<keyword evidence="3" id="KW-0175">Coiled coil</keyword>
<dbReference type="InterPro" id="IPR000198">
    <property type="entry name" value="RhoGAP_dom"/>
</dbReference>
<dbReference type="GO" id="GO:0005884">
    <property type="term" value="C:actin filament"/>
    <property type="evidence" value="ECO:0007669"/>
    <property type="project" value="TreeGrafter"/>
</dbReference>
<feature type="region of interest" description="Disordered" evidence="4">
    <location>
        <begin position="188"/>
        <end position="225"/>
    </location>
</feature>
<dbReference type="SMART" id="SM00324">
    <property type="entry name" value="RhoGAP"/>
    <property type="match status" value="1"/>
</dbReference>
<sequence length="324" mass="37114">MTNRSTCSKFFGTDLANLLADDEVPALLNKLLNCVEVKALFVEGIYRKSGQMAVFKGIRKKIETIKEPEAINFDDIPIHVLTSLIKAFFRELSEPLIIPDLYENFVNISEIKETNERVRCLRAMMDMLPKGNKCVLDRLMYHLARVAHQESEKEKNIETAKQLFEEQLDFLDKEKAKLIQELPPLAPVASSEDLSSDDVDNSGGVKNEAKNTKELQKQNKQESLRSQNSIEEYALDLSVPPVVALLHHACKSRPNLDMAIEEHDNILQQYPVELPYHPIKFTEHEMLKRSQLFYEQMKSRRSVRCFSSRPVSIKLVQNLIKTAG</sequence>
<evidence type="ECO:0000256" key="4">
    <source>
        <dbReference type="SAM" id="MobiDB-lite"/>
    </source>
</evidence>
<reference evidence="7" key="1">
    <citation type="submission" date="2022-11" db="UniProtKB">
        <authorList>
            <consortium name="WormBaseParasite"/>
        </authorList>
    </citation>
    <scope>IDENTIFICATION</scope>
</reference>
<dbReference type="PANTHER" id="PTHR46184:SF5">
    <property type="entry name" value="UNCONVENTIONAL MYOSIN-IXA-LIKE"/>
    <property type="match status" value="1"/>
</dbReference>
<accession>A0A915M2X7</accession>
<dbReference type="InterPro" id="IPR046987">
    <property type="entry name" value="Myo9"/>
</dbReference>
<keyword evidence="2" id="KW-0963">Cytoplasm</keyword>
<organism evidence="6 7">
    <name type="scientific">Meloidogyne javanica</name>
    <name type="common">Root-knot nematode worm</name>
    <dbReference type="NCBI Taxonomy" id="6303"/>
    <lineage>
        <taxon>Eukaryota</taxon>
        <taxon>Metazoa</taxon>
        <taxon>Ecdysozoa</taxon>
        <taxon>Nematoda</taxon>
        <taxon>Chromadorea</taxon>
        <taxon>Rhabditida</taxon>
        <taxon>Tylenchina</taxon>
        <taxon>Tylenchomorpha</taxon>
        <taxon>Tylenchoidea</taxon>
        <taxon>Meloidogynidae</taxon>
        <taxon>Meloidogyninae</taxon>
        <taxon>Meloidogyne</taxon>
        <taxon>Meloidogyne incognita group</taxon>
    </lineage>
</organism>
<dbReference type="InterPro" id="IPR008936">
    <property type="entry name" value="Rho_GTPase_activation_prot"/>
</dbReference>
<dbReference type="GO" id="GO:0005096">
    <property type="term" value="F:GTPase activator activity"/>
    <property type="evidence" value="ECO:0007669"/>
    <property type="project" value="InterPro"/>
</dbReference>
<dbReference type="SUPFAM" id="SSF48350">
    <property type="entry name" value="GTPase activation domain, GAP"/>
    <property type="match status" value="1"/>
</dbReference>
<dbReference type="PROSITE" id="PS50238">
    <property type="entry name" value="RHOGAP"/>
    <property type="match status" value="1"/>
</dbReference>
<dbReference type="GO" id="GO:0035556">
    <property type="term" value="P:intracellular signal transduction"/>
    <property type="evidence" value="ECO:0007669"/>
    <property type="project" value="InterPro"/>
</dbReference>
<dbReference type="Gene3D" id="1.10.555.10">
    <property type="entry name" value="Rho GTPase activation protein"/>
    <property type="match status" value="1"/>
</dbReference>
<evidence type="ECO:0000313" key="6">
    <source>
        <dbReference type="Proteomes" id="UP000887561"/>
    </source>
</evidence>
<dbReference type="InterPro" id="IPR000415">
    <property type="entry name" value="Nitroreductase-like"/>
</dbReference>
<name>A0A915M2X7_MELJA</name>
<feature type="coiled-coil region" evidence="3">
    <location>
        <begin position="154"/>
        <end position="181"/>
    </location>
</feature>
<evidence type="ECO:0000313" key="7">
    <source>
        <dbReference type="WBParaSite" id="scaffold23574_cov183.g20135"/>
    </source>
</evidence>
<keyword evidence="6" id="KW-1185">Reference proteome</keyword>
<dbReference type="GO" id="GO:0000146">
    <property type="term" value="F:microfilament motor activity"/>
    <property type="evidence" value="ECO:0007669"/>
    <property type="project" value="InterPro"/>
</dbReference>